<dbReference type="SUPFAM" id="SSF47933">
    <property type="entry name" value="ERP29 C domain-like"/>
    <property type="match status" value="1"/>
</dbReference>
<evidence type="ECO:0000313" key="2">
    <source>
        <dbReference type="EMBL" id="EED96632.1"/>
    </source>
</evidence>
<keyword evidence="1" id="KW-0812">Transmembrane</keyword>
<reference evidence="2 3" key="1">
    <citation type="journal article" date="2004" name="Science">
        <title>The genome of the diatom Thalassiosira pseudonana: ecology, evolution, and metabolism.</title>
        <authorList>
            <person name="Armbrust E.V."/>
            <person name="Berges J.A."/>
            <person name="Bowler C."/>
            <person name="Green B.R."/>
            <person name="Martinez D."/>
            <person name="Putnam N.H."/>
            <person name="Zhou S."/>
            <person name="Allen A.E."/>
            <person name="Apt K.E."/>
            <person name="Bechner M."/>
            <person name="Brzezinski M.A."/>
            <person name="Chaal B.K."/>
            <person name="Chiovitti A."/>
            <person name="Davis A.K."/>
            <person name="Demarest M.S."/>
            <person name="Detter J.C."/>
            <person name="Glavina T."/>
            <person name="Goodstein D."/>
            <person name="Hadi M.Z."/>
            <person name="Hellsten U."/>
            <person name="Hildebrand M."/>
            <person name="Jenkins B.D."/>
            <person name="Jurka J."/>
            <person name="Kapitonov V.V."/>
            <person name="Kroger N."/>
            <person name="Lau W.W."/>
            <person name="Lane T.W."/>
            <person name="Larimer F.W."/>
            <person name="Lippmeier J.C."/>
            <person name="Lucas S."/>
            <person name="Medina M."/>
            <person name="Montsant A."/>
            <person name="Obornik M."/>
            <person name="Parker M.S."/>
            <person name="Palenik B."/>
            <person name="Pazour G.J."/>
            <person name="Richardson P.M."/>
            <person name="Rynearson T.A."/>
            <person name="Saito M.A."/>
            <person name="Schwartz D.C."/>
            <person name="Thamatrakoln K."/>
            <person name="Valentin K."/>
            <person name="Vardi A."/>
            <person name="Wilkerson F.P."/>
            <person name="Rokhsar D.S."/>
        </authorList>
    </citation>
    <scope>NUCLEOTIDE SEQUENCE [LARGE SCALE GENOMIC DNA]</scope>
    <source>
        <strain evidence="2 3">CCMP1335</strain>
    </source>
</reference>
<reference evidence="2 3" key="2">
    <citation type="journal article" date="2008" name="Nature">
        <title>The Phaeodactylum genome reveals the evolutionary history of diatom genomes.</title>
        <authorList>
            <person name="Bowler C."/>
            <person name="Allen A.E."/>
            <person name="Badger J.H."/>
            <person name="Grimwood J."/>
            <person name="Jabbari K."/>
            <person name="Kuo A."/>
            <person name="Maheswari U."/>
            <person name="Martens C."/>
            <person name="Maumus F."/>
            <person name="Otillar R.P."/>
            <person name="Rayko E."/>
            <person name="Salamov A."/>
            <person name="Vandepoele K."/>
            <person name="Beszteri B."/>
            <person name="Gruber A."/>
            <person name="Heijde M."/>
            <person name="Katinka M."/>
            <person name="Mock T."/>
            <person name="Valentin K."/>
            <person name="Verret F."/>
            <person name="Berges J.A."/>
            <person name="Brownlee C."/>
            <person name="Cadoret J.P."/>
            <person name="Chiovitti A."/>
            <person name="Choi C.J."/>
            <person name="Coesel S."/>
            <person name="De Martino A."/>
            <person name="Detter J.C."/>
            <person name="Durkin C."/>
            <person name="Falciatore A."/>
            <person name="Fournet J."/>
            <person name="Haruta M."/>
            <person name="Huysman M.J."/>
            <person name="Jenkins B.D."/>
            <person name="Jiroutova K."/>
            <person name="Jorgensen R.E."/>
            <person name="Joubert Y."/>
            <person name="Kaplan A."/>
            <person name="Kroger N."/>
            <person name="Kroth P.G."/>
            <person name="La Roche J."/>
            <person name="Lindquist E."/>
            <person name="Lommer M."/>
            <person name="Martin-Jezequel V."/>
            <person name="Lopez P.J."/>
            <person name="Lucas S."/>
            <person name="Mangogna M."/>
            <person name="McGinnis K."/>
            <person name="Medlin L.K."/>
            <person name="Montsant A."/>
            <person name="Oudot-Le Secq M.P."/>
            <person name="Napoli C."/>
            <person name="Obornik M."/>
            <person name="Parker M.S."/>
            <person name="Petit J.L."/>
            <person name="Porcel B.M."/>
            <person name="Poulsen N."/>
            <person name="Robison M."/>
            <person name="Rychlewski L."/>
            <person name="Rynearson T.A."/>
            <person name="Schmutz J."/>
            <person name="Shapiro H."/>
            <person name="Siaut M."/>
            <person name="Stanley M."/>
            <person name="Sussman M.R."/>
            <person name="Taylor A.R."/>
            <person name="Vardi A."/>
            <person name="von Dassow P."/>
            <person name="Vyverman W."/>
            <person name="Willis A."/>
            <person name="Wyrwicz L.S."/>
            <person name="Rokhsar D.S."/>
            <person name="Weissenbach J."/>
            <person name="Armbrust E.V."/>
            <person name="Green B.R."/>
            <person name="Van de Peer Y."/>
            <person name="Grigoriev I.V."/>
        </authorList>
    </citation>
    <scope>NUCLEOTIDE SEQUENCE [LARGE SCALE GENOMIC DNA]</scope>
    <source>
        <strain evidence="2 3">CCMP1335</strain>
    </source>
</reference>
<organism evidence="2 3">
    <name type="scientific">Thalassiosira pseudonana</name>
    <name type="common">Marine diatom</name>
    <name type="synonym">Cyclotella nana</name>
    <dbReference type="NCBI Taxonomy" id="35128"/>
    <lineage>
        <taxon>Eukaryota</taxon>
        <taxon>Sar</taxon>
        <taxon>Stramenopiles</taxon>
        <taxon>Ochrophyta</taxon>
        <taxon>Bacillariophyta</taxon>
        <taxon>Coscinodiscophyceae</taxon>
        <taxon>Thalassiosirophycidae</taxon>
        <taxon>Thalassiosirales</taxon>
        <taxon>Thalassiosiraceae</taxon>
        <taxon>Thalassiosira</taxon>
    </lineage>
</organism>
<sequence length="367" mass="41105">MALFSPVQDNFRFTSTDHPQRLNLLAILTIIVASLHYAFLPSVSATAINSSSDLQKCHEIKEDYDLRNLARDDNILLVCKSSSYLQQVGSYSKRTNCKCIVWQGGRFTVFAFLEINEPSYDADGQLQDGGRNFARSSLGAKEYPAFLFVTGGMDGSSKYASHITPYVGEDVLDLAQVEKFIAKQTGFYLGNDVYNIVFFDSIATKFMSYGDASGIDRLKQKGLALLVRFSTLFSYREPFSSIGKLYNRAFALSLEKGIGYCGEQLKNMEKKIEANKNNVSPAKLHELQQKMAILRSFAEPRELNPEDERQIYIHVFLHIGLIVATLLLFILPSDMGGNDEEEAINAIPVIAKVVEDDDVKKHSKKTK</sequence>
<evidence type="ECO:0000256" key="1">
    <source>
        <dbReference type="SAM" id="Phobius"/>
    </source>
</evidence>
<proteinExistence type="predicted"/>
<name>B8BS00_THAPS</name>
<dbReference type="GeneID" id="7452519"/>
<dbReference type="Gene3D" id="1.20.1150.12">
    <property type="entry name" value="Endoplasmic reticulum resident protein 29, C-terminal domain"/>
    <property type="match status" value="1"/>
</dbReference>
<dbReference type="HOGENOM" id="CLU_755441_0_0_1"/>
<protein>
    <submittedName>
        <fullName evidence="2">Uncharacterized protein</fullName>
    </submittedName>
</protein>
<evidence type="ECO:0000313" key="3">
    <source>
        <dbReference type="Proteomes" id="UP000001449"/>
    </source>
</evidence>
<keyword evidence="3" id="KW-1185">Reference proteome</keyword>
<dbReference type="RefSeq" id="XP_002286991.1">
    <property type="nucleotide sequence ID" value="XM_002286955.1"/>
</dbReference>
<keyword evidence="1" id="KW-0472">Membrane</keyword>
<feature type="transmembrane region" description="Helical" evidence="1">
    <location>
        <begin position="22"/>
        <end position="40"/>
    </location>
</feature>
<feature type="transmembrane region" description="Helical" evidence="1">
    <location>
        <begin position="311"/>
        <end position="331"/>
    </location>
</feature>
<accession>B8BS00</accession>
<dbReference type="PaxDb" id="35128-Thaps21003"/>
<dbReference type="EMBL" id="CM000638">
    <property type="protein sequence ID" value="EED96632.1"/>
    <property type="molecule type" value="Genomic_DNA"/>
</dbReference>
<keyword evidence="1" id="KW-1133">Transmembrane helix</keyword>
<dbReference type="KEGG" id="tps:THAPSDRAFT_21003"/>
<dbReference type="Proteomes" id="UP000001449">
    <property type="component" value="Chromosome 1"/>
</dbReference>
<dbReference type="OMA" id="EPFSSIG"/>
<dbReference type="eggNOG" id="ENOG502T2YH">
    <property type="taxonomic scope" value="Eukaryota"/>
</dbReference>
<dbReference type="InParanoid" id="B8BS00"/>
<dbReference type="AlphaFoldDB" id="B8BS00"/>
<dbReference type="InterPro" id="IPR036356">
    <property type="entry name" value="ERp29_C_sf"/>
</dbReference>
<gene>
    <name evidence="2" type="ORF">THAPSDRAFT_21003</name>
</gene>